<evidence type="ECO:0000256" key="6">
    <source>
        <dbReference type="ARBA" id="ARBA00023273"/>
    </source>
</evidence>
<evidence type="ECO:0000256" key="3">
    <source>
        <dbReference type="ARBA" id="ARBA00022490"/>
    </source>
</evidence>
<accession>A0A8J5XDF8</accession>
<dbReference type="Pfam" id="PF12317">
    <property type="entry name" value="IFT46_B_C"/>
    <property type="match status" value="1"/>
</dbReference>
<dbReference type="InterPro" id="IPR022088">
    <property type="entry name" value="Intraflagellar_transp_cmplxB"/>
</dbReference>
<organism evidence="8 9">
    <name type="scientific">Diacronema lutheri</name>
    <name type="common">Unicellular marine alga</name>
    <name type="synonym">Monochrysis lutheri</name>
    <dbReference type="NCBI Taxonomy" id="2081491"/>
    <lineage>
        <taxon>Eukaryota</taxon>
        <taxon>Haptista</taxon>
        <taxon>Haptophyta</taxon>
        <taxon>Pavlovophyceae</taxon>
        <taxon>Pavlovales</taxon>
        <taxon>Pavlovaceae</taxon>
        <taxon>Diacronema</taxon>
    </lineage>
</organism>
<feature type="compositionally biased region" description="Low complexity" evidence="7">
    <location>
        <begin position="37"/>
        <end position="48"/>
    </location>
</feature>
<dbReference type="GO" id="GO:0005815">
    <property type="term" value="C:microtubule organizing center"/>
    <property type="evidence" value="ECO:0007669"/>
    <property type="project" value="TreeGrafter"/>
</dbReference>
<dbReference type="AlphaFoldDB" id="A0A8J5XDF8"/>
<feature type="region of interest" description="Disordered" evidence="7">
    <location>
        <begin position="224"/>
        <end position="243"/>
    </location>
</feature>
<proteinExistence type="inferred from homology"/>
<dbReference type="GO" id="GO:0031514">
    <property type="term" value="C:motile cilium"/>
    <property type="evidence" value="ECO:0007669"/>
    <property type="project" value="TreeGrafter"/>
</dbReference>
<keyword evidence="9" id="KW-1185">Reference proteome</keyword>
<evidence type="ECO:0000256" key="2">
    <source>
        <dbReference type="ARBA" id="ARBA00007700"/>
    </source>
</evidence>
<evidence type="ECO:0000313" key="9">
    <source>
        <dbReference type="Proteomes" id="UP000751190"/>
    </source>
</evidence>
<feature type="compositionally biased region" description="Acidic residues" evidence="7">
    <location>
        <begin position="205"/>
        <end position="216"/>
    </location>
</feature>
<dbReference type="GO" id="GO:0042073">
    <property type="term" value="P:intraciliary transport"/>
    <property type="evidence" value="ECO:0007669"/>
    <property type="project" value="InterPro"/>
</dbReference>
<dbReference type="GO" id="GO:0030992">
    <property type="term" value="C:intraciliary transport particle B"/>
    <property type="evidence" value="ECO:0007669"/>
    <property type="project" value="TreeGrafter"/>
</dbReference>
<dbReference type="Proteomes" id="UP000751190">
    <property type="component" value="Unassembled WGS sequence"/>
</dbReference>
<feature type="region of interest" description="Disordered" evidence="7">
    <location>
        <begin position="1"/>
        <end position="218"/>
    </location>
</feature>
<sequence length="487" mass="53122">MSGQPEVLSDDDDEGFDNAARTKGRDNDFDDFDDEFSASTANAAGAGADNERGNPLNDSQVVQNRPYDEALELDDDEQSHPSPPAGMGRPPIAEGGARSMGAPTGSDGGDGADEGVVKNQPFDEAMELSSEESVEDVLNPRAKHAADPGGRRSDVPPRASVGDDDEGGEYGDEVEPRFSGTGRQQQQQRQPPSQQQQQQQHGADGQEDDEDEDEDDGHVGAHREVTAGDADGGDEPEIAPGMYNPAEYENLNVSSEIKELFQYIGRYKPHNIELETKMKPFIPDYIPAVGEIDPFVKVPRPDAQPDSLGLTVLDEPTSNQSDPVVMQLQLRAITKASSHAPVLVRSIESADKDPKAIRAWIDSIKELHRNKPQPSVTYSKPMPEVDELMQIWPAEFEEMLDNVRLPSAEIDMPLKEYAKLVCALLDIPVHNSVMEPLHLLFSLFSDFKANVHFQQQFTAEMAGPPQMPTAGAGQPRITGQGESLSFD</sequence>
<dbReference type="GO" id="GO:0060271">
    <property type="term" value="P:cilium assembly"/>
    <property type="evidence" value="ECO:0007669"/>
    <property type="project" value="TreeGrafter"/>
</dbReference>
<dbReference type="EMBL" id="JAGTXO010000012">
    <property type="protein sequence ID" value="KAG8464733.1"/>
    <property type="molecule type" value="Genomic_DNA"/>
</dbReference>
<evidence type="ECO:0008006" key="10">
    <source>
        <dbReference type="Google" id="ProtNLM"/>
    </source>
</evidence>
<keyword evidence="6" id="KW-0966">Cell projection</keyword>
<reference evidence="8" key="1">
    <citation type="submission" date="2021-05" db="EMBL/GenBank/DDBJ databases">
        <title>The genome of the haptophyte Pavlova lutheri (Diacronema luteri, Pavlovales) - a model for lipid biosynthesis in eukaryotic algae.</title>
        <authorList>
            <person name="Hulatt C.J."/>
            <person name="Posewitz M.C."/>
        </authorList>
    </citation>
    <scope>NUCLEOTIDE SEQUENCE</scope>
    <source>
        <strain evidence="8">NIVA-4/92</strain>
    </source>
</reference>
<keyword evidence="3" id="KW-0963">Cytoplasm</keyword>
<evidence type="ECO:0000256" key="1">
    <source>
        <dbReference type="ARBA" id="ARBA00004120"/>
    </source>
</evidence>
<dbReference type="OMA" id="RSNQHFM"/>
<comment type="caution">
    <text evidence="8">The sequence shown here is derived from an EMBL/GenBank/DDBJ whole genome shotgun (WGS) entry which is preliminary data.</text>
</comment>
<dbReference type="PANTHER" id="PTHR13376">
    <property type="entry name" value="INTRAFLAGELLAR TRANSPORT PROTEIN 46 HOMOLOG"/>
    <property type="match status" value="1"/>
</dbReference>
<feature type="compositionally biased region" description="Low complexity" evidence="7">
    <location>
        <begin position="182"/>
        <end position="203"/>
    </location>
</feature>
<feature type="compositionally biased region" description="Acidic residues" evidence="7">
    <location>
        <begin position="124"/>
        <end position="135"/>
    </location>
</feature>
<comment type="subcellular location">
    <subcellularLocation>
        <location evidence="1">Cytoplasm</location>
        <location evidence="1">Cytoskeleton</location>
        <location evidence="1">Cilium basal body</location>
    </subcellularLocation>
</comment>
<comment type="similarity">
    <text evidence="2">Belongs to the IFT46 family.</text>
</comment>
<gene>
    <name evidence="8" type="ORF">KFE25_010101</name>
</gene>
<feature type="region of interest" description="Disordered" evidence="7">
    <location>
        <begin position="462"/>
        <end position="487"/>
    </location>
</feature>
<keyword evidence="4" id="KW-0969">Cilium</keyword>
<protein>
    <recommendedName>
        <fullName evidence="10">Intraflagellar transport protein 46 homolog</fullName>
    </recommendedName>
</protein>
<evidence type="ECO:0000313" key="8">
    <source>
        <dbReference type="EMBL" id="KAG8464733.1"/>
    </source>
</evidence>
<feature type="compositionally biased region" description="Basic and acidic residues" evidence="7">
    <location>
        <begin position="144"/>
        <end position="155"/>
    </location>
</feature>
<evidence type="ECO:0000256" key="4">
    <source>
        <dbReference type="ARBA" id="ARBA00023069"/>
    </source>
</evidence>
<evidence type="ECO:0000256" key="5">
    <source>
        <dbReference type="ARBA" id="ARBA00023212"/>
    </source>
</evidence>
<feature type="compositionally biased region" description="Acidic residues" evidence="7">
    <location>
        <begin position="162"/>
        <end position="173"/>
    </location>
</feature>
<name>A0A8J5XDF8_DIALT</name>
<keyword evidence="5" id="KW-0206">Cytoskeleton</keyword>
<dbReference type="PANTHER" id="PTHR13376:SF0">
    <property type="entry name" value="INTRAFLAGELLAR TRANSPORT PROTEIN 46 HOMOLOG"/>
    <property type="match status" value="1"/>
</dbReference>
<dbReference type="OrthoDB" id="2119217at2759"/>
<evidence type="ECO:0000256" key="7">
    <source>
        <dbReference type="SAM" id="MobiDB-lite"/>
    </source>
</evidence>